<dbReference type="PANTHER" id="PTHR42693:SF53">
    <property type="entry name" value="ENDO-4-O-SULFATASE"/>
    <property type="match status" value="1"/>
</dbReference>
<accession>A0A9D1NMR0</accession>
<dbReference type="AlphaFoldDB" id="A0A9D1NMR0"/>
<proteinExistence type="inferred from homology"/>
<evidence type="ECO:0000256" key="2">
    <source>
        <dbReference type="ARBA" id="ARBA00022801"/>
    </source>
</evidence>
<dbReference type="InterPro" id="IPR000917">
    <property type="entry name" value="Sulfatase_N"/>
</dbReference>
<reference evidence="4" key="2">
    <citation type="journal article" date="2021" name="PeerJ">
        <title>Extensive microbial diversity within the chicken gut microbiome revealed by metagenomics and culture.</title>
        <authorList>
            <person name="Gilroy R."/>
            <person name="Ravi A."/>
            <person name="Getino M."/>
            <person name="Pursley I."/>
            <person name="Horton D.L."/>
            <person name="Alikhan N.F."/>
            <person name="Baker D."/>
            <person name="Gharbi K."/>
            <person name="Hall N."/>
            <person name="Watson M."/>
            <person name="Adriaenssens E.M."/>
            <person name="Foster-Nyarko E."/>
            <person name="Jarju S."/>
            <person name="Secka A."/>
            <person name="Antonio M."/>
            <person name="Oren A."/>
            <person name="Chaudhuri R.R."/>
            <person name="La Ragione R."/>
            <person name="Hildebrand F."/>
            <person name="Pallen M.J."/>
        </authorList>
    </citation>
    <scope>NUCLEOTIDE SEQUENCE</scope>
    <source>
        <strain evidence="4">35461</strain>
    </source>
</reference>
<evidence type="ECO:0000313" key="5">
    <source>
        <dbReference type="Proteomes" id="UP000886845"/>
    </source>
</evidence>
<evidence type="ECO:0000259" key="3">
    <source>
        <dbReference type="Pfam" id="PF00884"/>
    </source>
</evidence>
<organism evidence="4 5">
    <name type="scientific">Candidatus Spyradenecus faecavium</name>
    <dbReference type="NCBI Taxonomy" id="2840947"/>
    <lineage>
        <taxon>Bacteria</taxon>
        <taxon>Pseudomonadati</taxon>
        <taxon>Lentisphaerota</taxon>
        <taxon>Lentisphaeria</taxon>
        <taxon>Lentisphaerales</taxon>
        <taxon>Lentisphaeraceae</taxon>
        <taxon>Lentisphaeraceae incertae sedis</taxon>
        <taxon>Candidatus Spyradenecus</taxon>
    </lineage>
</organism>
<dbReference type="CDD" id="cd16034">
    <property type="entry name" value="sulfatase_like"/>
    <property type="match status" value="1"/>
</dbReference>
<keyword evidence="2" id="KW-0378">Hydrolase</keyword>
<dbReference type="GO" id="GO:0004065">
    <property type="term" value="F:arylsulfatase activity"/>
    <property type="evidence" value="ECO:0007669"/>
    <property type="project" value="TreeGrafter"/>
</dbReference>
<dbReference type="InterPro" id="IPR006311">
    <property type="entry name" value="TAT_signal"/>
</dbReference>
<dbReference type="SUPFAM" id="SSF53649">
    <property type="entry name" value="Alkaline phosphatase-like"/>
    <property type="match status" value="1"/>
</dbReference>
<reference evidence="4" key="1">
    <citation type="submission" date="2020-10" db="EMBL/GenBank/DDBJ databases">
        <authorList>
            <person name="Gilroy R."/>
        </authorList>
    </citation>
    <scope>NUCLEOTIDE SEQUENCE</scope>
    <source>
        <strain evidence="4">35461</strain>
    </source>
</reference>
<comment type="caution">
    <text evidence="4">The sequence shown here is derived from an EMBL/GenBank/DDBJ whole genome shotgun (WGS) entry which is preliminary data.</text>
</comment>
<dbReference type="Pfam" id="PF00884">
    <property type="entry name" value="Sulfatase"/>
    <property type="match status" value="1"/>
</dbReference>
<protein>
    <submittedName>
        <fullName evidence="4">Sulfatase</fullName>
    </submittedName>
</protein>
<dbReference type="InterPro" id="IPR017850">
    <property type="entry name" value="Alkaline_phosphatase_core_sf"/>
</dbReference>
<dbReference type="InterPro" id="IPR050738">
    <property type="entry name" value="Sulfatase"/>
</dbReference>
<dbReference type="EMBL" id="DVOR01000056">
    <property type="protein sequence ID" value="HIV08810.1"/>
    <property type="molecule type" value="Genomic_DNA"/>
</dbReference>
<dbReference type="PANTHER" id="PTHR42693">
    <property type="entry name" value="ARYLSULFATASE FAMILY MEMBER"/>
    <property type="match status" value="1"/>
</dbReference>
<dbReference type="NCBIfam" id="TIGR01409">
    <property type="entry name" value="TAT_signal_seq"/>
    <property type="match status" value="1"/>
</dbReference>
<dbReference type="Gene3D" id="3.40.720.10">
    <property type="entry name" value="Alkaline Phosphatase, subunit A"/>
    <property type="match status" value="1"/>
</dbReference>
<feature type="domain" description="Sulfatase N-terminal" evidence="3">
    <location>
        <begin position="32"/>
        <end position="368"/>
    </location>
</feature>
<evidence type="ECO:0000256" key="1">
    <source>
        <dbReference type="ARBA" id="ARBA00008779"/>
    </source>
</evidence>
<name>A0A9D1NMR0_9BACT</name>
<dbReference type="Gene3D" id="3.30.1120.10">
    <property type="match status" value="1"/>
</dbReference>
<sequence>MGATLSRRNFLAGCGMALCAAGLRAEQPADRPNLVVVFPDQMRAQAMGFMGADRVRTPRLDAFAAEARAFTQAVSNYPVCSPFRAILLSGALPWVSGVTGNCVSTERRRGPELRADLTCWSDVLAQAGYDLCYIGKWHLDAPHRPWVPTANNRGTQKWNEWCPPARRHGFNRWHAYGTYDNHLRPMYWDTDADRDGFRYVDAWGPEHEADRAVAFLREAKGPFALVVSMNPPHTGYALVPDRYKRRYAGLDPTTLATGDYPPAGTPMGDHFRENIGLYLAAVEGVDEQFGRILDALEETGHAKDTVVLFCSDHGCCLGAHGLAAKNNPFEESMRIPCLIRWPGRIAPGRDPGLVDAFDLAPTLLGLLGRPIPAHMVGRDLAPYLLGRAPADLTEPRLYLHLAGGAVADAFPTLPVPLAPDAPTRGVPSGKRGLRGAATKAVFVYDAKAHALGAALWDLAADPHETRNLAAERPDLLAAQRATLKSRLAAIGDPFATLL</sequence>
<dbReference type="PROSITE" id="PS51318">
    <property type="entry name" value="TAT"/>
    <property type="match status" value="1"/>
</dbReference>
<comment type="similarity">
    <text evidence="1">Belongs to the sulfatase family.</text>
</comment>
<evidence type="ECO:0000313" key="4">
    <source>
        <dbReference type="EMBL" id="HIV08810.1"/>
    </source>
</evidence>
<dbReference type="Proteomes" id="UP000886845">
    <property type="component" value="Unassembled WGS sequence"/>
</dbReference>
<gene>
    <name evidence="4" type="ORF">IAC79_01680</name>
</gene>
<dbReference type="InterPro" id="IPR019546">
    <property type="entry name" value="TAT_signal_bac_arc"/>
</dbReference>